<evidence type="ECO:0000313" key="2">
    <source>
        <dbReference type="Proteomes" id="UP000019377"/>
    </source>
</evidence>
<dbReference type="OMA" id="EMHELAC"/>
<proteinExistence type="predicted"/>
<dbReference type="OrthoDB" id="3363286at2759"/>
<dbReference type="AlphaFoldDB" id="V5GEX6"/>
<dbReference type="GeneID" id="27422340"/>
<dbReference type="eggNOG" id="ENOG502SDNV">
    <property type="taxonomic scope" value="Eukaryota"/>
</dbReference>
<accession>V5GEX6</accession>
<gene>
    <name evidence="1" type="ORF">PSEUBRA_SCAF9g01319</name>
</gene>
<keyword evidence="2" id="KW-1185">Reference proteome</keyword>
<sequence length="253" mass="28153">MLAAPLRKCIVTSRILPTSLMLQLKPVTLPNSTTAIPSKSKRAGSERIVMLPDQILHPKFARKKPDKGLWVTLDPRVYAQLHKKASYKIVSSEATLLAGMEELVERQLAERVVQEAELLERRFRGRRRLDLFDASGEGEDWAFSIQIAAKGEKGRDDDAGVLGTKPSFKPTFKDVAQADRFRSAMRGLTPGETSAESKPDGNATVEYAEKVYRARRSHLTAPLGIALYRLKMWTSSPAPASHSIVSRRIRSNS</sequence>
<dbReference type="EMBL" id="KI545895">
    <property type="protein sequence ID" value="EST04552.1"/>
    <property type="molecule type" value="Genomic_DNA"/>
</dbReference>
<dbReference type="HOGENOM" id="CLU_1098894_0_0_1"/>
<organism evidence="1 2">
    <name type="scientific">Kalmanozyma brasiliensis (strain GHG001)</name>
    <name type="common">Yeast</name>
    <name type="synonym">Pseudozyma brasiliensis</name>
    <dbReference type="NCBI Taxonomy" id="1365824"/>
    <lineage>
        <taxon>Eukaryota</taxon>
        <taxon>Fungi</taxon>
        <taxon>Dikarya</taxon>
        <taxon>Basidiomycota</taxon>
        <taxon>Ustilaginomycotina</taxon>
        <taxon>Ustilaginomycetes</taxon>
        <taxon>Ustilaginales</taxon>
        <taxon>Ustilaginaceae</taxon>
        <taxon>Kalmanozyma</taxon>
    </lineage>
</organism>
<evidence type="ECO:0000313" key="1">
    <source>
        <dbReference type="EMBL" id="EST04552.1"/>
    </source>
</evidence>
<dbReference type="Proteomes" id="UP000019377">
    <property type="component" value="Unassembled WGS sequence"/>
</dbReference>
<name>V5GEX6_KALBG</name>
<dbReference type="STRING" id="1365824.V5GEX6"/>
<reference evidence="2" key="1">
    <citation type="journal article" date="2013" name="Genome Announc.">
        <title>Draft genome sequence of Pseudozyma brasiliensis sp. nov. strain GHG001, a high producer of endo-1,4-xylanase isolated from an insect pest of sugarcane.</title>
        <authorList>
            <person name="Oliveira J.V.D.C."/>
            <person name="dos Santos R.A.C."/>
            <person name="Borges T.A."/>
            <person name="Riano-Pachon D.M."/>
            <person name="Goldman G.H."/>
        </authorList>
    </citation>
    <scope>NUCLEOTIDE SEQUENCE [LARGE SCALE GENOMIC DNA]</scope>
    <source>
        <strain evidence="2">GHG001</strain>
    </source>
</reference>
<protein>
    <submittedName>
        <fullName evidence="1">Uncharacterized protein</fullName>
    </submittedName>
</protein>